<proteinExistence type="predicted"/>
<keyword evidence="4" id="KW-1185">Reference proteome</keyword>
<gene>
    <name evidence="3" type="ORF">OOT00_03410</name>
</gene>
<evidence type="ECO:0000259" key="1">
    <source>
        <dbReference type="Pfam" id="PF00483"/>
    </source>
</evidence>
<dbReference type="RefSeq" id="WP_265423887.1">
    <property type="nucleotide sequence ID" value="NZ_JAPFPW010000002.1"/>
</dbReference>
<accession>A0ABT3N6G0</accession>
<dbReference type="InterPro" id="IPR011009">
    <property type="entry name" value="Kinase-like_dom_sf"/>
</dbReference>
<feature type="domain" description="Nucleotidyl transferase" evidence="1">
    <location>
        <begin position="3"/>
        <end position="226"/>
    </location>
</feature>
<organism evidence="3 4">
    <name type="scientific">Desulfobotulus pelophilus</name>
    <dbReference type="NCBI Taxonomy" id="2823377"/>
    <lineage>
        <taxon>Bacteria</taxon>
        <taxon>Pseudomonadati</taxon>
        <taxon>Thermodesulfobacteriota</taxon>
        <taxon>Desulfobacteria</taxon>
        <taxon>Desulfobacterales</taxon>
        <taxon>Desulfobacteraceae</taxon>
        <taxon>Desulfobotulus</taxon>
    </lineage>
</organism>
<name>A0ABT3N6G0_9BACT</name>
<reference evidence="3 4" key="1">
    <citation type="submission" date="2022-11" db="EMBL/GenBank/DDBJ databases">
        <title>Desulfobotulus tamanensis H1 sp. nov. - anaerobic, alkaliphilic, sulphate reducing bacterium isolated from terrestrial mud volcano.</title>
        <authorList>
            <person name="Frolova A."/>
            <person name="Merkel A.Y."/>
            <person name="Slobodkin A.I."/>
        </authorList>
    </citation>
    <scope>NUCLEOTIDE SEQUENCE [LARGE SCALE GENOMIC DNA]</scope>
    <source>
        <strain evidence="3 4">H1</strain>
    </source>
</reference>
<evidence type="ECO:0000313" key="4">
    <source>
        <dbReference type="Proteomes" id="UP001209681"/>
    </source>
</evidence>
<dbReference type="InterPro" id="IPR005835">
    <property type="entry name" value="NTP_transferase_dom"/>
</dbReference>
<dbReference type="SUPFAM" id="SSF56112">
    <property type="entry name" value="Protein kinase-like (PK-like)"/>
    <property type="match status" value="1"/>
</dbReference>
<comment type="caution">
    <text evidence="3">The sequence shown here is derived from an EMBL/GenBank/DDBJ whole genome shotgun (WGS) entry which is preliminary data.</text>
</comment>
<dbReference type="PANTHER" id="PTHR22572">
    <property type="entry name" value="SUGAR-1-PHOSPHATE GUANYL TRANSFERASE"/>
    <property type="match status" value="1"/>
</dbReference>
<dbReference type="InterPro" id="IPR029044">
    <property type="entry name" value="Nucleotide-diphossugar_trans"/>
</dbReference>
<evidence type="ECO:0000313" key="3">
    <source>
        <dbReference type="EMBL" id="MCW7753030.1"/>
    </source>
</evidence>
<sequence length="558" mass="62527">MRAILLAAGRGTRLRPHTEILPKPLFPSGGIPIIDRLIHHLAEQGIQSILINTHHLAPLLESHLIRTPWPIPVFFRRERVLLDTGGSIANMRNFFTEQTMLVMNADIDTDFELAPFLNFHEQNQALASLALMPSADMAHVAVCTERVTGFRDDPVPENCQRMAFTGIQLLSPEALVFFTKDRTFSSIEAYRMMIRAGKAPHAFTLPPSTRWSDLGSPDRFTEAALQQLFRRLKQTPPSSQTSLSGDGSDRRWIRACWPDNESVIIADHGIQGLSRPSEAQAFAAMGRHLKASGIPVPQMLGWDLFAGLIVTEDLGDERLHDRILSSGTDAALPFYEKILCLFPAMKKALTGFIPEMGFTFPAYDKTLILKRECAYFQAAFLEDLLGLQPLPHGLDEAFSHLADQTLAFSCNGLIHRDLQSRNIMIRGEDIRLIDFQGAMQGPLQYDLAALLLDPYAGLSPIMRHHLLDKAVSLMAAEGVCPEFFRKGYGYAAICRNLQMLGAFSFLWKEKKKPFFKTFILPALQTLMEQKAFHDKTLLPIQKAAHAAMERIASLHQNF</sequence>
<dbReference type="Pfam" id="PF01636">
    <property type="entry name" value="APH"/>
    <property type="match status" value="1"/>
</dbReference>
<protein>
    <submittedName>
        <fullName evidence="3">Sugar phosphate nucleotidyltransferase</fullName>
    </submittedName>
</protein>
<dbReference type="Gene3D" id="3.90.1200.10">
    <property type="match status" value="1"/>
</dbReference>
<evidence type="ECO:0000259" key="2">
    <source>
        <dbReference type="Pfam" id="PF01636"/>
    </source>
</evidence>
<feature type="domain" description="Aminoglycoside phosphotransferase" evidence="2">
    <location>
        <begin position="275"/>
        <end position="453"/>
    </location>
</feature>
<dbReference type="Gene3D" id="3.90.550.10">
    <property type="entry name" value="Spore Coat Polysaccharide Biosynthesis Protein SpsA, Chain A"/>
    <property type="match status" value="1"/>
</dbReference>
<dbReference type="SUPFAM" id="SSF53448">
    <property type="entry name" value="Nucleotide-diphospho-sugar transferases"/>
    <property type="match status" value="1"/>
</dbReference>
<dbReference type="Gene3D" id="3.30.200.20">
    <property type="entry name" value="Phosphorylase Kinase, domain 1"/>
    <property type="match status" value="1"/>
</dbReference>
<dbReference type="Pfam" id="PF00483">
    <property type="entry name" value="NTP_transferase"/>
    <property type="match status" value="1"/>
</dbReference>
<dbReference type="InterPro" id="IPR002575">
    <property type="entry name" value="Aminoglycoside_PTrfase"/>
</dbReference>
<dbReference type="InterPro" id="IPR050486">
    <property type="entry name" value="Mannose-1P_guanyltransferase"/>
</dbReference>
<dbReference type="EMBL" id="JAPFPW010000002">
    <property type="protein sequence ID" value="MCW7753030.1"/>
    <property type="molecule type" value="Genomic_DNA"/>
</dbReference>
<dbReference type="Proteomes" id="UP001209681">
    <property type="component" value="Unassembled WGS sequence"/>
</dbReference>